<dbReference type="InterPro" id="IPR013777">
    <property type="entry name" value="A-amylase-like"/>
</dbReference>
<evidence type="ECO:0000256" key="16">
    <source>
        <dbReference type="PIRSR" id="PIRSR001024-4"/>
    </source>
</evidence>
<feature type="binding site" evidence="15">
    <location>
        <position position="256"/>
    </location>
    <ligand>
        <name>Ca(2+)</name>
        <dbReference type="ChEBI" id="CHEBI:29108"/>
        <label>2</label>
    </ligand>
</feature>
<feature type="chain" id="PRO_5016678857" description="alpha-amylase" evidence="18">
    <location>
        <begin position="23"/>
        <end position="542"/>
    </location>
</feature>
<dbReference type="AlphaFoldDB" id="A0A369K676"/>
<protein>
    <recommendedName>
        <fullName evidence="4">alpha-amylase</fullName>
        <ecNumber evidence="4">3.2.1.1</ecNumber>
    </recommendedName>
</protein>
<name>A0A369K676_HYPMA</name>
<dbReference type="PANTHER" id="PTHR10357:SF215">
    <property type="entry name" value="ALPHA-AMYLASE 1"/>
    <property type="match status" value="1"/>
</dbReference>
<evidence type="ECO:0000256" key="1">
    <source>
        <dbReference type="ARBA" id="ARBA00000548"/>
    </source>
</evidence>
<evidence type="ECO:0000256" key="8">
    <source>
        <dbReference type="ARBA" id="ARBA00022837"/>
    </source>
</evidence>
<dbReference type="STRING" id="39966.A0A369K676"/>
<dbReference type="Gene3D" id="2.60.40.1180">
    <property type="entry name" value="Golgi alpha-mannosidase II"/>
    <property type="match status" value="1"/>
</dbReference>
<proteinExistence type="inferred from homology"/>
<dbReference type="InterPro" id="IPR017853">
    <property type="entry name" value="GH"/>
</dbReference>
<reference evidence="20" key="1">
    <citation type="submission" date="2018-04" db="EMBL/GenBank/DDBJ databases">
        <title>Whole genome sequencing of Hypsizygus marmoreus.</title>
        <authorList>
            <person name="Choi I.-G."/>
            <person name="Min B."/>
            <person name="Kim J.-G."/>
            <person name="Kim S."/>
            <person name="Oh Y.-L."/>
            <person name="Kong W.-S."/>
            <person name="Park H."/>
            <person name="Jeong J."/>
            <person name="Song E.-S."/>
        </authorList>
    </citation>
    <scope>NUCLEOTIDE SEQUENCE [LARGE SCALE GENOMIC DNA]</scope>
    <source>
        <strain evidence="20">51987-8</strain>
    </source>
</reference>
<dbReference type="InterPro" id="IPR006047">
    <property type="entry name" value="GH13_cat_dom"/>
</dbReference>
<feature type="binding site" evidence="15">
    <location>
        <position position="142"/>
    </location>
    <ligand>
        <name>Ca(2+)</name>
        <dbReference type="ChEBI" id="CHEBI:29108"/>
        <label>1</label>
    </ligand>
</feature>
<evidence type="ECO:0000256" key="10">
    <source>
        <dbReference type="ARBA" id="ARBA00023180"/>
    </source>
</evidence>
<dbReference type="GO" id="GO:0016052">
    <property type="term" value="P:carbohydrate catabolic process"/>
    <property type="evidence" value="ECO:0007669"/>
    <property type="project" value="InterPro"/>
</dbReference>
<keyword evidence="7" id="KW-0378">Hydrolase</keyword>
<comment type="cofactor">
    <cofactor evidence="2">
        <name>Ca(2+)</name>
        <dbReference type="ChEBI" id="CHEBI:29108"/>
    </cofactor>
</comment>
<feature type="disulfide bond" evidence="16">
    <location>
        <begin position="176"/>
        <end position="190"/>
    </location>
</feature>
<dbReference type="SMART" id="SM00642">
    <property type="entry name" value="Aamy"/>
    <property type="match status" value="1"/>
</dbReference>
<evidence type="ECO:0000256" key="12">
    <source>
        <dbReference type="ARBA" id="ARBA00023295"/>
    </source>
</evidence>
<feature type="binding site" evidence="17">
    <location>
        <position position="324"/>
    </location>
    <ligand>
        <name>substrate</name>
    </ligand>
</feature>
<keyword evidence="9 16" id="KW-1015">Disulfide bond</keyword>
<evidence type="ECO:0000313" key="21">
    <source>
        <dbReference type="Proteomes" id="UP000076154"/>
    </source>
</evidence>
<dbReference type="Proteomes" id="UP000076154">
    <property type="component" value="Unassembled WGS sequence"/>
</dbReference>
<comment type="caution">
    <text evidence="20">The sequence shown here is derived from an EMBL/GenBank/DDBJ whole genome shotgun (WGS) entry which is preliminary data.</text>
</comment>
<dbReference type="InterPro" id="IPR015340">
    <property type="entry name" value="A_amylase_C_dom"/>
</dbReference>
<keyword evidence="6 18" id="KW-0732">Signal</keyword>
<evidence type="ECO:0000256" key="5">
    <source>
        <dbReference type="ARBA" id="ARBA00022723"/>
    </source>
</evidence>
<dbReference type="GO" id="GO:0005509">
    <property type="term" value="F:calcium ion binding"/>
    <property type="evidence" value="ECO:0007669"/>
    <property type="project" value="InterPro"/>
</dbReference>
<keyword evidence="5 15" id="KW-0479">Metal-binding</keyword>
<evidence type="ECO:0000313" key="20">
    <source>
        <dbReference type="EMBL" id="RDB27294.1"/>
    </source>
</evidence>
<evidence type="ECO:0000256" key="3">
    <source>
        <dbReference type="ARBA" id="ARBA00008061"/>
    </source>
</evidence>
<keyword evidence="8 15" id="KW-0106">Calcium</keyword>
<evidence type="ECO:0000256" key="6">
    <source>
        <dbReference type="ARBA" id="ARBA00022729"/>
    </source>
</evidence>
<dbReference type="Pfam" id="PF00128">
    <property type="entry name" value="Alpha-amylase"/>
    <property type="match status" value="1"/>
</dbReference>
<dbReference type="EMBL" id="LUEZ02000017">
    <property type="protein sequence ID" value="RDB27294.1"/>
    <property type="molecule type" value="Genomic_DNA"/>
</dbReference>
<dbReference type="FunFam" id="3.20.20.80:FF:000120">
    <property type="entry name" value="Alpha-amylase A"/>
    <property type="match status" value="1"/>
</dbReference>
<keyword evidence="21" id="KW-1185">Reference proteome</keyword>
<accession>A0A369K676</accession>
<dbReference type="CDD" id="cd11319">
    <property type="entry name" value="AmyAc_euk_AmyA"/>
    <property type="match status" value="1"/>
</dbReference>
<comment type="similarity">
    <text evidence="3">Belongs to the glycosyl hydrolase 13 family.</text>
</comment>
<evidence type="ECO:0000256" key="13">
    <source>
        <dbReference type="PIRSR" id="PIRSR001024-1"/>
    </source>
</evidence>
<feature type="domain" description="Glycosyl hydrolase family 13 catalytic" evidence="19">
    <location>
        <begin position="35"/>
        <end position="396"/>
    </location>
</feature>
<organism evidence="20 21">
    <name type="scientific">Hypsizygus marmoreus</name>
    <name type="common">White beech mushroom</name>
    <name type="synonym">Agaricus marmoreus</name>
    <dbReference type="NCBI Taxonomy" id="39966"/>
    <lineage>
        <taxon>Eukaryota</taxon>
        <taxon>Fungi</taxon>
        <taxon>Dikarya</taxon>
        <taxon>Basidiomycota</taxon>
        <taxon>Agaricomycotina</taxon>
        <taxon>Agaricomycetes</taxon>
        <taxon>Agaricomycetidae</taxon>
        <taxon>Agaricales</taxon>
        <taxon>Tricholomatineae</taxon>
        <taxon>Lyophyllaceae</taxon>
        <taxon>Hypsizygus</taxon>
    </lineage>
</organism>
<feature type="binding site" evidence="17">
    <location>
        <position position="143"/>
    </location>
    <ligand>
        <name>substrate</name>
    </ligand>
</feature>
<feature type="binding site" evidence="17">
    <location>
        <position position="230"/>
    </location>
    <ligand>
        <name>substrate</name>
    </ligand>
</feature>
<dbReference type="OrthoDB" id="204980at2759"/>
<dbReference type="SUPFAM" id="SSF51445">
    <property type="entry name" value="(Trans)glycosidases"/>
    <property type="match status" value="1"/>
</dbReference>
<feature type="binding site" evidence="17">
    <location>
        <position position="371"/>
    </location>
    <ligand>
        <name>substrate</name>
    </ligand>
</feature>
<feature type="active site" description="Nucleophile" evidence="13">
    <location>
        <position position="232"/>
    </location>
</feature>
<gene>
    <name evidence="20" type="primary">LKA1_0</name>
    <name evidence="20" type="ORF">Hypma_004313</name>
</gene>
<evidence type="ECO:0000256" key="7">
    <source>
        <dbReference type="ARBA" id="ARBA00022801"/>
    </source>
</evidence>
<evidence type="ECO:0000256" key="4">
    <source>
        <dbReference type="ARBA" id="ARBA00012595"/>
    </source>
</evidence>
<feature type="binding site" evidence="15">
    <location>
        <position position="201"/>
    </location>
    <ligand>
        <name>Ca(2+)</name>
        <dbReference type="ChEBI" id="CHEBI:29108"/>
        <label>1</label>
    </ligand>
</feature>
<feature type="binding site" evidence="15">
    <location>
        <position position="232"/>
    </location>
    <ligand>
        <name>Ca(2+)</name>
        <dbReference type="ChEBI" id="CHEBI:29108"/>
        <label>2</label>
    </ligand>
</feature>
<evidence type="ECO:0000256" key="14">
    <source>
        <dbReference type="PIRSR" id="PIRSR001024-2"/>
    </source>
</evidence>
<evidence type="ECO:0000256" key="15">
    <source>
        <dbReference type="PIRSR" id="PIRSR001024-3"/>
    </source>
</evidence>
<evidence type="ECO:0000256" key="17">
    <source>
        <dbReference type="PIRSR" id="PIRSR001024-5"/>
    </source>
</evidence>
<evidence type="ECO:0000259" key="19">
    <source>
        <dbReference type="SMART" id="SM00642"/>
    </source>
</evidence>
<sequence>MRPSTACCAFLPALLLAQSVIAATPDQWRSRSIYQLLTDRFAPSDNSSPTCDTTTRKYCGGTYKGITNHLDYIQNMGFDAVWISPIVENVDNETAYGEAYHGYWTQDINKLNTHFGSQDDLNELSSALHSRGMYLMVDIVVNHFVSVPPNDSDNIQALDYGLIKPFSSESDYHPYCEITDYENQTAVEQCWLGDKKLPLADLDTENLDIVKTMNDWIKGLVKSYNVDGLRIDTVKHVRRHFWPAFAESAGVFTIGEVLSDNTTYTAAYTEVIDSVLDYPTYFPLTEAFKSPEGNLSAVVETTGRIQKTFKNGAFLTGSFLENHDQPRFQSVTQDQALVRNAITWLFVKDGIPILYYGQEQGYTGASDPNNREALWPTAFDTKNPLVGHVKSLNAARKTAMLANSNYTSTPMSFIPQLDKATLVISKPPLVGLLTNVGNSSKAKTTWTIPSSNALFKGGESVVNILNCETTTADADGGLSVQVDAGMPQVLLPVSALGKNGTLCGTGKSGSGGSSTGMQTRISWSVIGGLLVLGLVKALAGFT</sequence>
<evidence type="ECO:0000256" key="2">
    <source>
        <dbReference type="ARBA" id="ARBA00001913"/>
    </source>
</evidence>
<dbReference type="PANTHER" id="PTHR10357">
    <property type="entry name" value="ALPHA-AMYLASE FAMILY MEMBER"/>
    <property type="match status" value="1"/>
</dbReference>
<feature type="disulfide bond" evidence="16">
    <location>
        <begin position="51"/>
        <end position="59"/>
    </location>
</feature>
<dbReference type="FunCoup" id="A0A369K676">
    <property type="interactions" value="135"/>
</dbReference>
<dbReference type="GO" id="GO:0004556">
    <property type="term" value="F:alpha-amylase activity"/>
    <property type="evidence" value="ECO:0007669"/>
    <property type="project" value="UniProtKB-EC"/>
</dbReference>
<dbReference type="Gene3D" id="3.20.20.80">
    <property type="entry name" value="Glycosidases"/>
    <property type="match status" value="1"/>
</dbReference>
<evidence type="ECO:0000256" key="18">
    <source>
        <dbReference type="SAM" id="SignalP"/>
    </source>
</evidence>
<feature type="binding site" evidence="15">
    <location>
        <position position="236"/>
    </location>
    <ligand>
        <name>Ca(2+)</name>
        <dbReference type="ChEBI" id="CHEBI:29108"/>
        <label>1</label>
    </ligand>
</feature>
<keyword evidence="10" id="KW-0325">Glycoprotein</keyword>
<dbReference type="InterPro" id="IPR013780">
    <property type="entry name" value="Glyco_hydro_b"/>
</dbReference>
<dbReference type="Pfam" id="PF09260">
    <property type="entry name" value="A_amylase_dom_C"/>
    <property type="match status" value="1"/>
</dbReference>
<feature type="site" description="Transition state stabilizer" evidence="14">
    <location>
        <position position="324"/>
    </location>
</feature>
<feature type="active site" description="Proton donor" evidence="13">
    <location>
        <position position="256"/>
    </location>
</feature>
<keyword evidence="11" id="KW-0119">Carbohydrate metabolism</keyword>
<evidence type="ECO:0000256" key="11">
    <source>
        <dbReference type="ARBA" id="ARBA00023277"/>
    </source>
</evidence>
<feature type="signal peptide" evidence="18">
    <location>
        <begin position="1"/>
        <end position="22"/>
    </location>
</feature>
<keyword evidence="12" id="KW-0326">Glycosidase</keyword>
<dbReference type="SUPFAM" id="SSF51011">
    <property type="entry name" value="Glycosyl hydrolase domain"/>
    <property type="match status" value="1"/>
</dbReference>
<evidence type="ECO:0000256" key="9">
    <source>
        <dbReference type="ARBA" id="ARBA00023157"/>
    </source>
</evidence>
<dbReference type="PIRSF" id="PIRSF001024">
    <property type="entry name" value="Alph-amyl_fung"/>
    <property type="match status" value="1"/>
</dbReference>
<feature type="binding site" evidence="17">
    <location>
        <position position="104"/>
    </location>
    <ligand>
        <name>substrate</name>
    </ligand>
</feature>
<feature type="binding site" evidence="15">
    <location>
        <position position="188"/>
    </location>
    <ligand>
        <name>Ca(2+)</name>
        <dbReference type="ChEBI" id="CHEBI:29108"/>
        <label>1</label>
    </ligand>
</feature>
<dbReference type="InParanoid" id="A0A369K676"/>
<comment type="catalytic activity">
    <reaction evidence="1">
        <text>Endohydrolysis of (1-&gt;4)-alpha-D-glucosidic linkages in polysaccharides containing three or more (1-&gt;4)-alpha-linked D-glucose units.</text>
        <dbReference type="EC" id="3.2.1.1"/>
    </reaction>
</comment>
<dbReference type="EC" id="3.2.1.1" evidence="4"/>